<dbReference type="KEGG" id="pbor:BSF38_02917"/>
<dbReference type="InterPro" id="IPR001547">
    <property type="entry name" value="Glyco_hydro_5"/>
</dbReference>
<dbReference type="GO" id="GO:0009251">
    <property type="term" value="P:glucan catabolic process"/>
    <property type="evidence" value="ECO:0007669"/>
    <property type="project" value="TreeGrafter"/>
</dbReference>
<reference evidence="8" key="1">
    <citation type="submission" date="2016-12" db="EMBL/GenBank/DDBJ databases">
        <title>Comparative genomics of four Isosphaeraceae planctomycetes: a common pool of plasmids and glycoside hydrolase genes.</title>
        <authorList>
            <person name="Ivanova A."/>
        </authorList>
    </citation>
    <scope>NUCLEOTIDE SEQUENCE [LARGE SCALE GENOMIC DNA]</scope>
    <source>
        <strain evidence="8">PX4</strain>
    </source>
</reference>
<dbReference type="Gene3D" id="3.20.20.80">
    <property type="entry name" value="Glycosidases"/>
    <property type="match status" value="1"/>
</dbReference>
<evidence type="ECO:0000256" key="2">
    <source>
        <dbReference type="ARBA" id="ARBA00022801"/>
    </source>
</evidence>
<comment type="similarity">
    <text evidence="4">Belongs to the glycosyl hydrolase 5 (cellulase A) family.</text>
</comment>
<dbReference type="GO" id="GO:0005576">
    <property type="term" value="C:extracellular region"/>
    <property type="evidence" value="ECO:0007669"/>
    <property type="project" value="TreeGrafter"/>
</dbReference>
<dbReference type="PANTHER" id="PTHR31297">
    <property type="entry name" value="GLUCAN ENDO-1,6-BETA-GLUCOSIDASE B"/>
    <property type="match status" value="1"/>
</dbReference>
<feature type="domain" description="Glycoside hydrolase family 5" evidence="6">
    <location>
        <begin position="241"/>
        <end position="537"/>
    </location>
</feature>
<dbReference type="AlphaFoldDB" id="A0A1U7CR99"/>
<dbReference type="InterPro" id="IPR050386">
    <property type="entry name" value="Glycosyl_hydrolase_5"/>
</dbReference>
<evidence type="ECO:0000256" key="5">
    <source>
        <dbReference type="SAM" id="SignalP"/>
    </source>
</evidence>
<dbReference type="EMBL" id="CP019082">
    <property type="protein sequence ID" value="APW61403.1"/>
    <property type="molecule type" value="Genomic_DNA"/>
</dbReference>
<feature type="chain" id="PRO_5010545410" evidence="5">
    <location>
        <begin position="24"/>
        <end position="562"/>
    </location>
</feature>
<evidence type="ECO:0000256" key="4">
    <source>
        <dbReference type="RuleBase" id="RU361153"/>
    </source>
</evidence>
<dbReference type="Pfam" id="PF00150">
    <property type="entry name" value="Cellulase"/>
    <property type="match status" value="1"/>
</dbReference>
<evidence type="ECO:0000259" key="6">
    <source>
        <dbReference type="Pfam" id="PF00150"/>
    </source>
</evidence>
<dbReference type="SUPFAM" id="SSF51445">
    <property type="entry name" value="(Trans)glycosidases"/>
    <property type="match status" value="1"/>
</dbReference>
<evidence type="ECO:0000313" key="7">
    <source>
        <dbReference type="EMBL" id="APW61403.1"/>
    </source>
</evidence>
<dbReference type="GO" id="GO:0009986">
    <property type="term" value="C:cell surface"/>
    <property type="evidence" value="ECO:0007669"/>
    <property type="project" value="TreeGrafter"/>
</dbReference>
<protein>
    <submittedName>
        <fullName evidence="7">Retaining beta-glycosidase</fullName>
    </submittedName>
</protein>
<keyword evidence="2 4" id="KW-0378">Hydrolase</keyword>
<organism evidence="7 8">
    <name type="scientific">Paludisphaera borealis</name>
    <dbReference type="NCBI Taxonomy" id="1387353"/>
    <lineage>
        <taxon>Bacteria</taxon>
        <taxon>Pseudomonadati</taxon>
        <taxon>Planctomycetota</taxon>
        <taxon>Planctomycetia</taxon>
        <taxon>Isosphaerales</taxon>
        <taxon>Isosphaeraceae</taxon>
        <taxon>Paludisphaera</taxon>
    </lineage>
</organism>
<keyword evidence="3 4" id="KW-0326">Glycosidase</keyword>
<keyword evidence="1 5" id="KW-0732">Signal</keyword>
<evidence type="ECO:0000256" key="1">
    <source>
        <dbReference type="ARBA" id="ARBA00022729"/>
    </source>
</evidence>
<sequence length="562" mass="62102">MIPPRRPLAALAFLLIPTAFALADEPVKLAGSARFDLTADAKTGAIDDGRITVGDGSIDRPNWLPADRQTGSYTVNFPVSRIGWRGLSVRFTPRATGTVAVTLMGPWEQASPGVLYRQEVLWDDLKADGAKLADGGFEQGKGAEVPGWESRGGTVVVQTAEVAAASGDRYARTWHNETLSTKLEVTAGTPVTLHFKARAALPKGFREPKRILSHDTPAHRAAKRFRHGANFGNDLEVPPGQTWAVNYNADDIRHVRAEGFDHIRLPVGWHHYAGPAPEYRLSPAIFQRADRLIDAALAEKLGVMVNIHHFDDFTTDPAKNTAKFLAIWRQIAAHYANRPETLAFELLNESKDAATTEVINPIFAEAIREIRQTNPDRTIVVGPGRWNAISELPQLRVPDDDLNILVTVHCYDPFLFTHQGASWTGDSDDRKQTGFVFPGPPKSPLKPAPGLALSPGFLATIKAYNSLPTESNPISPRVMDQAVARIKEWSAYYGRPVYLGEFGAYTAADPTSRANYYRDFRTRLEAADIGWALWDWRAGFNYWNPKTNRPEPGMHEALFGGR</sequence>
<dbReference type="OrthoDB" id="9800955at2"/>
<dbReference type="InterPro" id="IPR017853">
    <property type="entry name" value="GH"/>
</dbReference>
<keyword evidence="8" id="KW-1185">Reference proteome</keyword>
<feature type="signal peptide" evidence="5">
    <location>
        <begin position="1"/>
        <end position="23"/>
    </location>
</feature>
<proteinExistence type="inferred from homology"/>
<dbReference type="PANTHER" id="PTHR31297:SF17">
    <property type="entry name" value="ENDOGLUCANASE"/>
    <property type="match status" value="1"/>
</dbReference>
<gene>
    <name evidence="7" type="ORF">BSF38_02917</name>
</gene>
<dbReference type="GO" id="GO:0008422">
    <property type="term" value="F:beta-glucosidase activity"/>
    <property type="evidence" value="ECO:0007669"/>
    <property type="project" value="TreeGrafter"/>
</dbReference>
<dbReference type="RefSeq" id="WP_076346727.1">
    <property type="nucleotide sequence ID" value="NZ_CP019082.1"/>
</dbReference>
<accession>A0A1U7CR99</accession>
<evidence type="ECO:0000256" key="3">
    <source>
        <dbReference type="ARBA" id="ARBA00023295"/>
    </source>
</evidence>
<evidence type="ECO:0000313" key="8">
    <source>
        <dbReference type="Proteomes" id="UP000186309"/>
    </source>
</evidence>
<name>A0A1U7CR99_9BACT</name>
<dbReference type="STRING" id="1387353.BSF38_02917"/>
<dbReference type="Proteomes" id="UP000186309">
    <property type="component" value="Chromosome"/>
</dbReference>